<reference evidence="2 3" key="1">
    <citation type="submission" date="2018-06" db="EMBL/GenBank/DDBJ databases">
        <title>WGS assembly of Brassica rapa FPsc.</title>
        <authorList>
            <person name="Bowman J."/>
            <person name="Kohchi T."/>
            <person name="Yamato K."/>
            <person name="Jenkins J."/>
            <person name="Shu S."/>
            <person name="Ishizaki K."/>
            <person name="Yamaoka S."/>
            <person name="Nishihama R."/>
            <person name="Nakamura Y."/>
            <person name="Berger F."/>
            <person name="Adam C."/>
            <person name="Aki S."/>
            <person name="Althoff F."/>
            <person name="Araki T."/>
            <person name="Arteaga-Vazquez M."/>
            <person name="Balasubrmanian S."/>
            <person name="Bauer D."/>
            <person name="Boehm C."/>
            <person name="Briginshaw L."/>
            <person name="Caballero-Perez J."/>
            <person name="Catarino B."/>
            <person name="Chen F."/>
            <person name="Chiyoda S."/>
            <person name="Chovatia M."/>
            <person name="Davies K."/>
            <person name="Delmans M."/>
            <person name="Demura T."/>
            <person name="Dierschke T."/>
            <person name="Dolan L."/>
            <person name="Dorantes-Acosta A."/>
            <person name="Eklund D."/>
            <person name="Florent S."/>
            <person name="Flores-Sandoval E."/>
            <person name="Fujiyama A."/>
            <person name="Fukuzawa H."/>
            <person name="Galik B."/>
            <person name="Grimanelli D."/>
            <person name="Grimwood J."/>
            <person name="Grossniklaus U."/>
            <person name="Hamada T."/>
            <person name="Haseloff J."/>
            <person name="Hetherington A."/>
            <person name="Higo A."/>
            <person name="Hirakawa Y."/>
            <person name="Hundley H."/>
            <person name="Ikeda Y."/>
            <person name="Inoue K."/>
            <person name="Inoue S."/>
            <person name="Ishida S."/>
            <person name="Jia Q."/>
            <person name="Kakita M."/>
            <person name="Kanazawa T."/>
            <person name="Kawai Y."/>
            <person name="Kawashima T."/>
            <person name="Kennedy M."/>
            <person name="Kinose K."/>
            <person name="Kinoshita T."/>
            <person name="Kohara Y."/>
            <person name="Koide E."/>
            <person name="Komatsu K."/>
            <person name="Kopischke S."/>
            <person name="Kubo M."/>
            <person name="Kyozuka J."/>
            <person name="Lagercrantz U."/>
            <person name="Lin S."/>
            <person name="Lindquist E."/>
            <person name="Lipzen A."/>
            <person name="Lu C."/>
            <person name="Luna E."/>
            <person name="Martienssen R."/>
            <person name="Minamino N."/>
            <person name="Mizutani M."/>
            <person name="Mizutani M."/>
            <person name="Mochizuki N."/>
            <person name="Monte I."/>
            <person name="Mosher R."/>
            <person name="Nagasaki H."/>
            <person name="Nakagami H."/>
            <person name="Naramoto S."/>
            <person name="Nishitani K."/>
            <person name="Ohtani M."/>
            <person name="Okamoto T."/>
            <person name="Okumura M."/>
            <person name="Phillips J."/>
            <person name="Pollak B."/>
            <person name="Reinders A."/>
            <person name="Roevekamp M."/>
            <person name="Sano R."/>
            <person name="Sawa S."/>
            <person name="Schmid M."/>
            <person name="Shirakawa M."/>
            <person name="Solano R."/>
            <person name="Spunde A."/>
            <person name="Suetsugu N."/>
            <person name="Sugano S."/>
            <person name="Sugiyama A."/>
            <person name="Sun R."/>
            <person name="Suzuki Y."/>
            <person name="Takenaka M."/>
            <person name="Takezawa D."/>
            <person name="Tomogane H."/>
            <person name="Tsuzuki M."/>
            <person name="Ueda T."/>
            <person name="Umeda M."/>
            <person name="Ward J."/>
            <person name="Watanabe Y."/>
            <person name="Yazaki K."/>
            <person name="Yokoyama R."/>
            <person name="Yoshitake Y."/>
            <person name="Yotsui I."/>
            <person name="Zachgo S."/>
            <person name="Schmutz J."/>
        </authorList>
    </citation>
    <scope>NUCLEOTIDE SEQUENCE [LARGE SCALE GENOMIC DNA]</scope>
    <source>
        <strain evidence="3">cv. B-3</strain>
    </source>
</reference>
<evidence type="ECO:0000313" key="3">
    <source>
        <dbReference type="Proteomes" id="UP000264353"/>
    </source>
</evidence>
<evidence type="ECO:0000313" key="2">
    <source>
        <dbReference type="EMBL" id="RID70895.1"/>
    </source>
</evidence>
<dbReference type="Proteomes" id="UP000264353">
    <property type="component" value="Chromosome A3"/>
</dbReference>
<dbReference type="AlphaFoldDB" id="A0A398A0H9"/>
<feature type="compositionally biased region" description="Low complexity" evidence="1">
    <location>
        <begin position="66"/>
        <end position="77"/>
    </location>
</feature>
<evidence type="ECO:0000256" key="1">
    <source>
        <dbReference type="SAM" id="MobiDB-lite"/>
    </source>
</evidence>
<feature type="compositionally biased region" description="Pro residues" evidence="1">
    <location>
        <begin position="51"/>
        <end position="65"/>
    </location>
</feature>
<protein>
    <submittedName>
        <fullName evidence="2">Uncharacterized protein</fullName>
    </submittedName>
</protein>
<accession>A0A398A0H9</accession>
<sequence length="77" mass="8481">MGNVTNWTIMATKSSSLVSLVLSLILLQLFVSSQVCLTEARRIPRRISPSRRPPPPSRPPPPRYYTPPSRSPRGGGP</sequence>
<gene>
    <name evidence="2" type="ORF">BRARA_C02871</name>
</gene>
<name>A0A398A0H9_BRACM</name>
<feature type="region of interest" description="Disordered" evidence="1">
    <location>
        <begin position="41"/>
        <end position="77"/>
    </location>
</feature>
<dbReference type="EMBL" id="CM010630">
    <property type="protein sequence ID" value="RID70895.1"/>
    <property type="molecule type" value="Genomic_DNA"/>
</dbReference>
<proteinExistence type="predicted"/>
<organism evidence="2 3">
    <name type="scientific">Brassica campestris</name>
    <name type="common">Field mustard</name>
    <dbReference type="NCBI Taxonomy" id="3711"/>
    <lineage>
        <taxon>Eukaryota</taxon>
        <taxon>Viridiplantae</taxon>
        <taxon>Streptophyta</taxon>
        <taxon>Embryophyta</taxon>
        <taxon>Tracheophyta</taxon>
        <taxon>Spermatophyta</taxon>
        <taxon>Magnoliopsida</taxon>
        <taxon>eudicotyledons</taxon>
        <taxon>Gunneridae</taxon>
        <taxon>Pentapetalae</taxon>
        <taxon>rosids</taxon>
        <taxon>malvids</taxon>
        <taxon>Brassicales</taxon>
        <taxon>Brassicaceae</taxon>
        <taxon>Brassiceae</taxon>
        <taxon>Brassica</taxon>
    </lineage>
</organism>